<name>A0A6C0LPV3_9ZZZZ</name>
<evidence type="ECO:0000313" key="2">
    <source>
        <dbReference type="EMBL" id="QHU31332.1"/>
    </source>
</evidence>
<reference evidence="2" key="1">
    <citation type="journal article" date="2020" name="Nature">
        <title>Giant virus diversity and host interactions through global metagenomics.</title>
        <authorList>
            <person name="Schulz F."/>
            <person name="Roux S."/>
            <person name="Paez-Espino D."/>
            <person name="Jungbluth S."/>
            <person name="Walsh D.A."/>
            <person name="Denef V.J."/>
            <person name="McMahon K.D."/>
            <person name="Konstantinidis K.T."/>
            <person name="Eloe-Fadrosh E.A."/>
            <person name="Kyrpides N.C."/>
            <person name="Woyke T."/>
        </authorList>
    </citation>
    <scope>NUCLEOTIDE SEQUENCE</scope>
    <source>
        <strain evidence="2">GVMAG-M-3300027963-21</strain>
    </source>
</reference>
<proteinExistence type="predicted"/>
<dbReference type="InterPro" id="IPR043916">
    <property type="entry name" value="P8_CR"/>
</dbReference>
<evidence type="ECO:0000259" key="1">
    <source>
        <dbReference type="Pfam" id="PF19065"/>
    </source>
</evidence>
<dbReference type="EMBL" id="MN740525">
    <property type="protein sequence ID" value="QHU31332.1"/>
    <property type="molecule type" value="Genomic_DNA"/>
</dbReference>
<dbReference type="AlphaFoldDB" id="A0A6C0LPV3"/>
<accession>A0A6C0LPV3</accession>
<organism evidence="2">
    <name type="scientific">viral metagenome</name>
    <dbReference type="NCBI Taxonomy" id="1070528"/>
    <lineage>
        <taxon>unclassified sequences</taxon>
        <taxon>metagenomes</taxon>
        <taxon>organismal metagenomes</taxon>
    </lineage>
</organism>
<sequence>MKIIIYIKKININRKRIMDFLNGRVNAVSEVANYKFVASPQSSTENNTNLISRNMNCTDVSAIFFSDTNVELLQVGIRNKILNLSNGKYNIGKQSDIDLKIIMRSIYFQHGKNTSNNIKAQVLDLNTRVIDWCVPEILSNIKQSDKYIMDISTLPVPLDRPNITTQKGLRTLEIMKS</sequence>
<protein>
    <recommendedName>
        <fullName evidence="1">Minor capsid protein P8 central region domain-containing protein</fullName>
    </recommendedName>
</protein>
<feature type="domain" description="Minor capsid protein P8 central region" evidence="1">
    <location>
        <begin position="55"/>
        <end position="174"/>
    </location>
</feature>
<dbReference type="Pfam" id="PF19065">
    <property type="entry name" value="P8_CR"/>
    <property type="match status" value="1"/>
</dbReference>